<evidence type="ECO:0000313" key="2">
    <source>
        <dbReference type="Proteomes" id="UP001430149"/>
    </source>
</evidence>
<dbReference type="Proteomes" id="UP001430149">
    <property type="component" value="Unassembled WGS sequence"/>
</dbReference>
<reference evidence="1" key="1">
    <citation type="submission" date="2020-10" db="EMBL/GenBank/DDBJ databases">
        <title>Phylogeny of dyella-like bacteria.</title>
        <authorList>
            <person name="Fu J."/>
        </authorList>
    </citation>
    <scope>NUCLEOTIDE SEQUENCE</scope>
    <source>
        <strain evidence="1">DHOC52</strain>
    </source>
</reference>
<evidence type="ECO:0000313" key="1">
    <source>
        <dbReference type="EMBL" id="MBM7126784.1"/>
    </source>
</evidence>
<sequence>MRIINIPLLRFGAPPGDESQCRALAWVMSDGERILAGVLCAAVMAQSRVMRRLLVSGPLRERLASIMGMERLADALRYPSEDLAPVVDSPDVEDLRAIGYAVMYRYLRAKNVCMSRLLLRSMQRDDPCLGRSVAWTKRMKGHSCVPIGALVVDSF</sequence>
<comment type="caution">
    <text evidence="1">The sequence shown here is derived from an EMBL/GenBank/DDBJ whole genome shotgun (WGS) entry which is preliminary data.</text>
</comment>
<proteinExistence type="predicted"/>
<organism evidence="1 2">
    <name type="scientific">Dyella flava</name>
    <dbReference type="NCBI Taxonomy" id="1920170"/>
    <lineage>
        <taxon>Bacteria</taxon>
        <taxon>Pseudomonadati</taxon>
        <taxon>Pseudomonadota</taxon>
        <taxon>Gammaproteobacteria</taxon>
        <taxon>Lysobacterales</taxon>
        <taxon>Rhodanobacteraceae</taxon>
        <taxon>Dyella</taxon>
    </lineage>
</organism>
<keyword evidence="2" id="KW-1185">Reference proteome</keyword>
<accession>A0ABS2K7A1</accession>
<dbReference type="EMBL" id="JADIKE010000037">
    <property type="protein sequence ID" value="MBM7126784.1"/>
    <property type="molecule type" value="Genomic_DNA"/>
</dbReference>
<dbReference type="RefSeq" id="WP_204683306.1">
    <property type="nucleotide sequence ID" value="NZ_BSNR01000004.1"/>
</dbReference>
<protein>
    <submittedName>
        <fullName evidence="1">Uncharacterized protein</fullName>
    </submittedName>
</protein>
<gene>
    <name evidence="1" type="ORF">ISP19_15505</name>
</gene>
<name>A0ABS2K7A1_9GAMM</name>